<reference evidence="2 3" key="1">
    <citation type="journal article" date="2012" name="J. Bacteriol.">
        <title>Genome sequences for six rhodanobacter strains, isolated from soils and the terrestrial subsurface, with variable denitrification capabilities.</title>
        <authorList>
            <person name="Kostka J.E."/>
            <person name="Green S.J."/>
            <person name="Rishishwar L."/>
            <person name="Prakash O."/>
            <person name="Katz L.S."/>
            <person name="Marino-Ramirez L."/>
            <person name="Jordan I.K."/>
            <person name="Munk C."/>
            <person name="Ivanova N."/>
            <person name="Mikhailova N."/>
            <person name="Watson D.B."/>
            <person name="Brown S.D."/>
            <person name="Palumbo A.V."/>
            <person name="Brooks S.C."/>
        </authorList>
    </citation>
    <scope>NUCLEOTIDE SEQUENCE [LARGE SCALE GENOMIC DNA]</scope>
    <source>
        <strain evidence="3">Jip2T</strain>
    </source>
</reference>
<dbReference type="Pfam" id="PF00583">
    <property type="entry name" value="Acetyltransf_1"/>
    <property type="match status" value="1"/>
</dbReference>
<organism evidence="2 3">
    <name type="scientific">Rhodanobacter fulvus Jip2</name>
    <dbReference type="NCBI Taxonomy" id="1163408"/>
    <lineage>
        <taxon>Bacteria</taxon>
        <taxon>Pseudomonadati</taxon>
        <taxon>Pseudomonadota</taxon>
        <taxon>Gammaproteobacteria</taxon>
        <taxon>Lysobacterales</taxon>
        <taxon>Rhodanobacteraceae</taxon>
        <taxon>Rhodanobacter</taxon>
    </lineage>
</organism>
<gene>
    <name evidence="2" type="ORF">UU9_04267</name>
</gene>
<evidence type="ECO:0000313" key="3">
    <source>
        <dbReference type="Proteomes" id="UP000004210"/>
    </source>
</evidence>
<sequence length="185" mass="20486">MILSNSVAASMADRLVELRIPANLPYQLIYRMHRTALFDAPARDDVEFRFVSSLPQLLPLALPLRRVVTTSEWVKSLVRINVGGRMFYCLLRDGVILHRGWVSVSFCNHYKVGPGDVVIGPIWSAPGTRGQGLAKYATQRAINELIGRGLSTFYIDTSADNLACQKMIANCDFGSAMGCTPRLPE</sequence>
<evidence type="ECO:0000259" key="1">
    <source>
        <dbReference type="PROSITE" id="PS51186"/>
    </source>
</evidence>
<dbReference type="InterPro" id="IPR016181">
    <property type="entry name" value="Acyl_CoA_acyltransferase"/>
</dbReference>
<protein>
    <submittedName>
        <fullName evidence="2">N-acetyltransferase GCN5</fullName>
    </submittedName>
</protein>
<feature type="domain" description="N-acetyltransferase" evidence="1">
    <location>
        <begin position="46"/>
        <end position="185"/>
    </location>
</feature>
<dbReference type="SUPFAM" id="SSF55729">
    <property type="entry name" value="Acyl-CoA N-acyltransferases (Nat)"/>
    <property type="match status" value="1"/>
</dbReference>
<dbReference type="STRING" id="1163408.UU9_04267"/>
<keyword evidence="3" id="KW-1185">Reference proteome</keyword>
<dbReference type="Gene3D" id="3.40.630.30">
    <property type="match status" value="1"/>
</dbReference>
<dbReference type="EMBL" id="AJXU01000021">
    <property type="protein sequence ID" value="EIL91348.1"/>
    <property type="molecule type" value="Genomic_DNA"/>
</dbReference>
<dbReference type="Proteomes" id="UP000004210">
    <property type="component" value="Unassembled WGS sequence"/>
</dbReference>
<evidence type="ECO:0000313" key="2">
    <source>
        <dbReference type="EMBL" id="EIL91348.1"/>
    </source>
</evidence>
<dbReference type="eggNOG" id="COG0456">
    <property type="taxonomic scope" value="Bacteria"/>
</dbReference>
<dbReference type="GO" id="GO:0016747">
    <property type="term" value="F:acyltransferase activity, transferring groups other than amino-acyl groups"/>
    <property type="evidence" value="ECO:0007669"/>
    <property type="project" value="InterPro"/>
</dbReference>
<proteinExistence type="predicted"/>
<comment type="caution">
    <text evidence="2">The sequence shown here is derived from an EMBL/GenBank/DDBJ whole genome shotgun (WGS) entry which is preliminary data.</text>
</comment>
<name>I4VVV7_9GAMM</name>
<keyword evidence="2" id="KW-0808">Transferase</keyword>
<dbReference type="InterPro" id="IPR000182">
    <property type="entry name" value="GNAT_dom"/>
</dbReference>
<dbReference type="PATRIC" id="fig|1163408.3.peg.877"/>
<dbReference type="AlphaFoldDB" id="I4VVV7"/>
<accession>I4VVV7</accession>
<dbReference type="PROSITE" id="PS51186">
    <property type="entry name" value="GNAT"/>
    <property type="match status" value="1"/>
</dbReference>